<dbReference type="SUPFAM" id="SSF48179">
    <property type="entry name" value="6-phosphogluconate dehydrogenase C-terminal domain-like"/>
    <property type="match status" value="1"/>
</dbReference>
<dbReference type="Gene3D" id="3.40.50.720">
    <property type="entry name" value="NAD(P)-binding Rossmann-like Domain"/>
    <property type="match status" value="1"/>
</dbReference>
<dbReference type="InterPro" id="IPR046825">
    <property type="entry name" value="PDH_C"/>
</dbReference>
<dbReference type="GO" id="GO:0004665">
    <property type="term" value="F:prephenate dehydrogenase (NADP+) activity"/>
    <property type="evidence" value="ECO:0007669"/>
    <property type="project" value="InterPro"/>
</dbReference>
<dbReference type="InterPro" id="IPR003099">
    <property type="entry name" value="Prephen_DH"/>
</dbReference>
<comment type="caution">
    <text evidence="5">The sequence shown here is derived from an EMBL/GenBank/DDBJ whole genome shotgun (WGS) entry which is preliminary data.</text>
</comment>
<keyword evidence="1" id="KW-0560">Oxidoreductase</keyword>
<evidence type="ECO:0000313" key="5">
    <source>
        <dbReference type="EMBL" id="EAT59586.1"/>
    </source>
</evidence>
<dbReference type="Gene3D" id="1.10.3660.10">
    <property type="entry name" value="6-phosphogluconate dehydrogenase C-terminal like domain"/>
    <property type="match status" value="1"/>
</dbReference>
<accession>Q0YTG3</accession>
<keyword evidence="6" id="KW-1185">Reference proteome</keyword>
<dbReference type="GO" id="GO:0070403">
    <property type="term" value="F:NAD+ binding"/>
    <property type="evidence" value="ECO:0007669"/>
    <property type="project" value="InterPro"/>
</dbReference>
<protein>
    <submittedName>
        <fullName evidence="5">Prephenate dehydrogenase:6-phosphogluconate dehydrogenase, NAD-binding</fullName>
    </submittedName>
</protein>
<evidence type="ECO:0000256" key="2">
    <source>
        <dbReference type="SAM" id="Coils"/>
    </source>
</evidence>
<dbReference type="InterPro" id="IPR008927">
    <property type="entry name" value="6-PGluconate_DH-like_C_sf"/>
</dbReference>
<organism evidence="5 6">
    <name type="scientific">Chlorobium ferrooxidans DSM 13031</name>
    <dbReference type="NCBI Taxonomy" id="377431"/>
    <lineage>
        <taxon>Bacteria</taxon>
        <taxon>Pseudomonadati</taxon>
        <taxon>Chlorobiota</taxon>
        <taxon>Chlorobiia</taxon>
        <taxon>Chlorobiales</taxon>
        <taxon>Chlorobiaceae</taxon>
        <taxon>Chlorobium/Pelodictyon group</taxon>
        <taxon>Chlorobium</taxon>
    </lineage>
</organism>
<reference evidence="5 6" key="1">
    <citation type="submission" date="2006-07" db="EMBL/GenBank/DDBJ databases">
        <title>Annotation of the draft genome assembly of Chlorobium ferroxidans DSM 13031.</title>
        <authorList>
            <consortium name="US DOE Joint Genome Institute (JGI-ORNL)"/>
            <person name="Larimer F."/>
            <person name="Land M."/>
            <person name="Hauser L."/>
        </authorList>
    </citation>
    <scope>NUCLEOTIDE SEQUENCE [LARGE SCALE GENOMIC DNA]</scope>
    <source>
        <strain evidence="5 6">DSM 13031</strain>
    </source>
</reference>
<feature type="region of interest" description="Disordered" evidence="3">
    <location>
        <begin position="1"/>
        <end position="21"/>
    </location>
</feature>
<dbReference type="Proteomes" id="UP000004162">
    <property type="component" value="Unassembled WGS sequence"/>
</dbReference>
<dbReference type="InterPro" id="IPR036291">
    <property type="entry name" value="NAD(P)-bd_dom_sf"/>
</dbReference>
<feature type="coiled-coil region" evidence="2">
    <location>
        <begin position="264"/>
        <end position="303"/>
    </location>
</feature>
<dbReference type="InterPro" id="IPR050812">
    <property type="entry name" value="Preph/Arog_dehydrog"/>
</dbReference>
<evidence type="ECO:0000256" key="3">
    <source>
        <dbReference type="SAM" id="MobiDB-lite"/>
    </source>
</evidence>
<evidence type="ECO:0000256" key="1">
    <source>
        <dbReference type="ARBA" id="ARBA00023002"/>
    </source>
</evidence>
<proteinExistence type="predicted"/>
<evidence type="ECO:0000313" key="6">
    <source>
        <dbReference type="Proteomes" id="UP000004162"/>
    </source>
</evidence>
<dbReference type="PROSITE" id="PS51176">
    <property type="entry name" value="PDH_ADH"/>
    <property type="match status" value="1"/>
</dbReference>
<dbReference type="PANTHER" id="PTHR21363:SF0">
    <property type="entry name" value="PREPHENATE DEHYDROGENASE [NADP(+)]"/>
    <property type="match status" value="1"/>
</dbReference>
<dbReference type="AlphaFoldDB" id="Q0YTG3"/>
<name>Q0YTG3_9CHLB</name>
<gene>
    <name evidence="5" type="ORF">CferDRAFT_1593</name>
</gene>
<dbReference type="PANTHER" id="PTHR21363">
    <property type="entry name" value="PREPHENATE DEHYDROGENASE"/>
    <property type="match status" value="1"/>
</dbReference>
<dbReference type="GO" id="GO:0006571">
    <property type="term" value="P:tyrosine biosynthetic process"/>
    <property type="evidence" value="ECO:0007669"/>
    <property type="project" value="InterPro"/>
</dbReference>
<keyword evidence="2" id="KW-0175">Coiled coil</keyword>
<dbReference type="Pfam" id="PF20463">
    <property type="entry name" value="PDH_C"/>
    <property type="match status" value="1"/>
</dbReference>
<feature type="compositionally biased region" description="Polar residues" evidence="3">
    <location>
        <begin position="10"/>
        <end position="19"/>
    </location>
</feature>
<reference evidence="5 6" key="2">
    <citation type="submission" date="2006-07" db="EMBL/GenBank/DDBJ databases">
        <title>Sequencing of the draft genome and assembly of Chlorobium ferroxidans DSM 13031.</title>
        <authorList>
            <consortium name="US DOE Joint Genome Institute (JGI-PGF)"/>
            <person name="Copeland A."/>
            <person name="Lucas S."/>
            <person name="Lapidus A."/>
            <person name="Barry K."/>
            <person name="Glavina del Rio T."/>
            <person name="Dalin E."/>
            <person name="Tice H."/>
            <person name="Bruce D."/>
            <person name="Pitluck S."/>
            <person name="Richardson P."/>
        </authorList>
    </citation>
    <scope>NUCLEOTIDE SEQUENCE [LARGE SCALE GENOMIC DNA]</scope>
    <source>
        <strain evidence="5 6">DSM 13031</strain>
    </source>
</reference>
<dbReference type="Pfam" id="PF02153">
    <property type="entry name" value="PDH_N"/>
    <property type="match status" value="1"/>
</dbReference>
<dbReference type="EMBL" id="AASE01000003">
    <property type="protein sequence ID" value="EAT59586.1"/>
    <property type="molecule type" value="Genomic_DNA"/>
</dbReference>
<dbReference type="GO" id="GO:0008977">
    <property type="term" value="F:prephenate dehydrogenase (NAD+) activity"/>
    <property type="evidence" value="ECO:0007669"/>
    <property type="project" value="InterPro"/>
</dbReference>
<feature type="domain" description="Prephenate/arogenate dehydrogenase" evidence="4">
    <location>
        <begin position="25"/>
        <end position="306"/>
    </location>
</feature>
<dbReference type="SUPFAM" id="SSF51735">
    <property type="entry name" value="NAD(P)-binding Rossmann-fold domains"/>
    <property type="match status" value="1"/>
</dbReference>
<evidence type="ECO:0000259" key="4">
    <source>
        <dbReference type="PROSITE" id="PS51176"/>
    </source>
</evidence>
<dbReference type="InterPro" id="IPR046826">
    <property type="entry name" value="PDH_N"/>
</dbReference>
<sequence length="306" mass="33904">MCRLMPPEAGQTSKTNGMTEQPPIRNISFIGLGLIGMSLLRAIKLSPLSRESKIFFQGFDPCFTDSDRTTVEALGLDRFTAEKSLLYSADLIILSAPVEINIALLEEIKQFAPPSTLVSDVSSTKSLIARKARELELNFIGMHPMAGKEQQGYRESHEELLHGRRVILCDDKGVLEEPKGRFLIALLESAGCTTLSMNAEEHDLVVAKTSHLPQLLSTLLMNHCGDSISKTGPGFATLARLAGSPWQIWRDIIATNSDNIAAELDRFAVELTALSEEVRSLNLEQLESRFDEANRLYQTLKEMNRS</sequence>